<dbReference type="Proteomes" id="UP000184604">
    <property type="component" value="Chromosome"/>
</dbReference>
<dbReference type="InterPro" id="IPR006118">
    <property type="entry name" value="Recombinase_CS"/>
</dbReference>
<dbReference type="InterPro" id="IPR036162">
    <property type="entry name" value="Resolvase-like_N_sf"/>
</dbReference>
<dbReference type="SUPFAM" id="SSF53041">
    <property type="entry name" value="Resolvase-like"/>
    <property type="match status" value="1"/>
</dbReference>
<comment type="similarity">
    <text evidence="1">Belongs to the site-specific recombinase resolvase family.</text>
</comment>
<dbReference type="SUPFAM" id="SSF46689">
    <property type="entry name" value="Homeodomain-like"/>
    <property type="match status" value="1"/>
</dbReference>
<proteinExistence type="inferred from homology"/>
<evidence type="ECO:0000256" key="6">
    <source>
        <dbReference type="PROSITE-ProRule" id="PRU10137"/>
    </source>
</evidence>
<dbReference type="PROSITE" id="PS00397">
    <property type="entry name" value="RECOMBINASES_1"/>
    <property type="match status" value="1"/>
</dbReference>
<dbReference type="InterPro" id="IPR009057">
    <property type="entry name" value="Homeodomain-like_sf"/>
</dbReference>
<dbReference type="SMART" id="SM00857">
    <property type="entry name" value="Resolvase"/>
    <property type="match status" value="1"/>
</dbReference>
<protein>
    <submittedName>
        <fullName evidence="8">Recombinase</fullName>
    </submittedName>
</protein>
<dbReference type="GO" id="GO:0000150">
    <property type="term" value="F:DNA strand exchange activity"/>
    <property type="evidence" value="ECO:0007669"/>
    <property type="project" value="InterPro"/>
</dbReference>
<keyword evidence="2" id="KW-0229">DNA integration</keyword>
<evidence type="ECO:0000313" key="9">
    <source>
        <dbReference type="Proteomes" id="UP000184604"/>
    </source>
</evidence>
<dbReference type="GO" id="GO:0015074">
    <property type="term" value="P:DNA integration"/>
    <property type="evidence" value="ECO:0007669"/>
    <property type="project" value="UniProtKB-KW"/>
</dbReference>
<dbReference type="InterPro" id="IPR006119">
    <property type="entry name" value="Resolv_N"/>
</dbReference>
<dbReference type="PROSITE" id="PS51736">
    <property type="entry name" value="RECOMBINASES_3"/>
    <property type="match status" value="1"/>
</dbReference>
<evidence type="ECO:0000256" key="3">
    <source>
        <dbReference type="ARBA" id="ARBA00023125"/>
    </source>
</evidence>
<evidence type="ECO:0000256" key="1">
    <source>
        <dbReference type="ARBA" id="ARBA00009913"/>
    </source>
</evidence>
<dbReference type="InterPro" id="IPR006120">
    <property type="entry name" value="Resolvase_HTH_dom"/>
</dbReference>
<dbReference type="PROSITE" id="PS00398">
    <property type="entry name" value="RECOMBINASES_2"/>
    <property type="match status" value="1"/>
</dbReference>
<evidence type="ECO:0000256" key="2">
    <source>
        <dbReference type="ARBA" id="ARBA00022908"/>
    </source>
</evidence>
<evidence type="ECO:0000256" key="4">
    <source>
        <dbReference type="ARBA" id="ARBA00023172"/>
    </source>
</evidence>
<dbReference type="Gene3D" id="3.40.50.1390">
    <property type="entry name" value="Resolvase, N-terminal catalytic domain"/>
    <property type="match status" value="1"/>
</dbReference>
<dbReference type="AlphaFoldDB" id="A0A1L5FCE7"/>
<dbReference type="PANTHER" id="PTHR30461">
    <property type="entry name" value="DNA-INVERTASE FROM LAMBDOID PROPHAGE"/>
    <property type="match status" value="1"/>
</dbReference>
<reference evidence="8 9" key="1">
    <citation type="submission" date="2016-12" db="EMBL/GenBank/DDBJ databases">
        <title>Complete genome sequence of Clostridium kluyveri JZZ isolated from the pit mud of a Chinese flavor liquor-making factory.</title>
        <authorList>
            <person name="Wang Y."/>
        </authorList>
    </citation>
    <scope>NUCLEOTIDE SEQUENCE [LARGE SCALE GENOMIC DNA]</scope>
    <source>
        <strain evidence="8 9">JZZ</strain>
    </source>
</reference>
<dbReference type="Pfam" id="PF00239">
    <property type="entry name" value="Resolvase"/>
    <property type="match status" value="1"/>
</dbReference>
<dbReference type="InterPro" id="IPR050639">
    <property type="entry name" value="SSR_resolvase"/>
</dbReference>
<feature type="domain" description="Resolvase/invertase-type recombinase catalytic" evidence="7">
    <location>
        <begin position="1"/>
        <end position="135"/>
    </location>
</feature>
<name>A0A1L5FCE7_CLOKL</name>
<dbReference type="RefSeq" id="WP_073540256.1">
    <property type="nucleotide sequence ID" value="NZ_CP018335.1"/>
</dbReference>
<dbReference type="GO" id="GO:0003677">
    <property type="term" value="F:DNA binding"/>
    <property type="evidence" value="ECO:0007669"/>
    <property type="project" value="UniProtKB-KW"/>
</dbReference>
<keyword evidence="3" id="KW-0238">DNA-binding</keyword>
<organism evidence="8 9">
    <name type="scientific">Clostridium kluyveri</name>
    <dbReference type="NCBI Taxonomy" id="1534"/>
    <lineage>
        <taxon>Bacteria</taxon>
        <taxon>Bacillati</taxon>
        <taxon>Bacillota</taxon>
        <taxon>Clostridia</taxon>
        <taxon>Eubacteriales</taxon>
        <taxon>Clostridiaceae</taxon>
        <taxon>Clostridium</taxon>
    </lineage>
</organism>
<dbReference type="OrthoDB" id="9797501at2"/>
<dbReference type="EMBL" id="CP018335">
    <property type="protein sequence ID" value="APM40684.1"/>
    <property type="molecule type" value="Genomic_DNA"/>
</dbReference>
<sequence>MIFGYARVSTQEQNLDRQIDSLKISGAEEIIQEKITGTKADRPELNKLLDKLRKGDVILVTDLTRLSRSTKDLFSLVDHIEKKSANIKSLKESWLDTTTPQGKLMFTFMAGISQFGRDLISQRTKEGLAAARARGRKGGRKPKLDDNKKKAIYELYQQKKTTVKNLCNMFNISKPTLYKVIEEISKSKVS</sequence>
<evidence type="ECO:0000256" key="5">
    <source>
        <dbReference type="PIRSR" id="PIRSR606118-50"/>
    </source>
</evidence>
<dbReference type="PANTHER" id="PTHR30461:SF2">
    <property type="entry name" value="SERINE RECOMBINASE PINE-RELATED"/>
    <property type="match status" value="1"/>
</dbReference>
<evidence type="ECO:0000259" key="7">
    <source>
        <dbReference type="PROSITE" id="PS51736"/>
    </source>
</evidence>
<dbReference type="CDD" id="cd03768">
    <property type="entry name" value="SR_ResInv"/>
    <property type="match status" value="1"/>
</dbReference>
<gene>
    <name evidence="8" type="ORF">BS101_19105</name>
</gene>
<keyword evidence="4" id="KW-0233">DNA recombination</keyword>
<dbReference type="Pfam" id="PF02796">
    <property type="entry name" value="HTH_7"/>
    <property type="match status" value="1"/>
</dbReference>
<feature type="active site" description="O-(5'-phospho-DNA)-serine intermediate" evidence="5 6">
    <location>
        <position position="9"/>
    </location>
</feature>
<accession>A0A1L5FCE7</accession>
<evidence type="ECO:0000313" key="8">
    <source>
        <dbReference type="EMBL" id="APM40684.1"/>
    </source>
</evidence>